<name>A0A0A6P3A2_9GAMM</name>
<evidence type="ECO:0000313" key="2">
    <source>
        <dbReference type="Proteomes" id="UP000030428"/>
    </source>
</evidence>
<gene>
    <name evidence="1" type="ORF">PN36_27130</name>
</gene>
<keyword evidence="2" id="KW-1185">Reference proteome</keyword>
<organism evidence="1 2">
    <name type="scientific">Candidatus Thiomargarita nelsonii</name>
    <dbReference type="NCBI Taxonomy" id="1003181"/>
    <lineage>
        <taxon>Bacteria</taxon>
        <taxon>Pseudomonadati</taxon>
        <taxon>Pseudomonadota</taxon>
        <taxon>Gammaproteobacteria</taxon>
        <taxon>Thiotrichales</taxon>
        <taxon>Thiotrichaceae</taxon>
        <taxon>Thiomargarita</taxon>
    </lineage>
</organism>
<protein>
    <submittedName>
        <fullName evidence="1">Uncharacterized protein</fullName>
    </submittedName>
</protein>
<comment type="caution">
    <text evidence="1">The sequence shown here is derived from an EMBL/GenBank/DDBJ whole genome shotgun (WGS) entry which is preliminary data.</text>
</comment>
<dbReference type="EMBL" id="JSZA02000164">
    <property type="protein sequence ID" value="KHD05248.1"/>
    <property type="molecule type" value="Genomic_DNA"/>
</dbReference>
<dbReference type="Proteomes" id="UP000030428">
    <property type="component" value="Unassembled WGS sequence"/>
</dbReference>
<reference evidence="1 2" key="1">
    <citation type="journal article" date="2016" name="Front. Microbiol.">
        <title>Single-Cell (Meta-)Genomics of a Dimorphic Candidatus Thiomargarita nelsonii Reveals Genomic Plasticity.</title>
        <authorList>
            <person name="Flood B.E."/>
            <person name="Fliss P."/>
            <person name="Jones D.S."/>
            <person name="Dick G.J."/>
            <person name="Jain S."/>
            <person name="Kaster A.K."/>
            <person name="Winkel M."/>
            <person name="Mussmann M."/>
            <person name="Bailey J."/>
        </authorList>
    </citation>
    <scope>NUCLEOTIDE SEQUENCE [LARGE SCALE GENOMIC DNA]</scope>
    <source>
        <strain evidence="1">Hydrate Ridge</strain>
    </source>
</reference>
<sequence>MKATEQNDIFNNRLQQPDIVAALFFPLSHATWQRGYYSLNKEDNPKVRTKLSGVRFQAADPSNLEPERQCQQDVLNLIQSLNRLRKTQALSNLVLSPDILTTSQSDSGTRVKFGLYLNPKGRFSQQTDAARVSMPLS</sequence>
<accession>A0A0A6P3A2</accession>
<dbReference type="AlphaFoldDB" id="A0A0A6P3A2"/>
<evidence type="ECO:0000313" key="1">
    <source>
        <dbReference type="EMBL" id="KHD05248.1"/>
    </source>
</evidence>
<proteinExistence type="predicted"/>